<evidence type="ECO:0000313" key="7">
    <source>
        <dbReference type="EMBL" id="PAP93608.1"/>
    </source>
</evidence>
<dbReference type="Proteomes" id="UP000215931">
    <property type="component" value="Unassembled WGS sequence"/>
</dbReference>
<sequence>MQKQESEVTRVVENLEPANDNGRRALWVGRSEFPRHAVARIYKPCRSAMTSGRARPKGWRLVFERRTAPVIEPLMGYTGGGDTLTQVELDFPTLQAAIDYAERQGLAYIVQGNSAAATPGCALSDAEKRLQAGADVVWNRLKLAWLQSSYGAVSQAPHCGSALTDPEALYASPMDVVADPLLTVEEKRSILRNWAWTEYLVDLATGEGMPENEQPARLDEVGPALLALERRIAAAKDSLPVPAPSYGAA</sequence>
<keyword evidence="2" id="KW-0813">Transport</keyword>
<accession>A0A271KCW1</accession>
<evidence type="ECO:0000256" key="4">
    <source>
        <dbReference type="ARBA" id="ARBA00022946"/>
    </source>
</evidence>
<dbReference type="RefSeq" id="WP_095520327.1">
    <property type="nucleotide sequence ID" value="NZ_NPKH01000025.1"/>
</dbReference>
<evidence type="ECO:0000256" key="2">
    <source>
        <dbReference type="ARBA" id="ARBA00022448"/>
    </source>
</evidence>
<gene>
    <name evidence="7" type="ORF">CIT31_20920</name>
</gene>
<keyword evidence="8" id="KW-1185">Reference proteome</keyword>
<comment type="caution">
    <text evidence="7">The sequence shown here is derived from an EMBL/GenBank/DDBJ whole genome shotgun (WGS) entry which is preliminary data.</text>
</comment>
<evidence type="ECO:0000256" key="3">
    <source>
        <dbReference type="ARBA" id="ARBA00022660"/>
    </source>
</evidence>
<protein>
    <submittedName>
        <fullName evidence="7">ETC complex I subunit</fullName>
    </submittedName>
</protein>
<dbReference type="Pfam" id="PF04800">
    <property type="entry name" value="NDUS4"/>
    <property type="match status" value="1"/>
</dbReference>
<dbReference type="Gene3D" id="3.30.160.190">
    <property type="entry name" value="atu1810 like domain"/>
    <property type="match status" value="1"/>
</dbReference>
<evidence type="ECO:0000256" key="1">
    <source>
        <dbReference type="ARBA" id="ARBA00004370"/>
    </source>
</evidence>
<keyword evidence="6" id="KW-0472">Membrane</keyword>
<keyword evidence="3" id="KW-0679">Respiratory chain</keyword>
<reference evidence="7 8" key="1">
    <citation type="submission" date="2017-08" db="EMBL/GenBank/DDBJ databases">
        <title>Mesorhizobium wenxinae sp. nov., a novel rhizobial species isolated from root nodules of chickpea (Cicer arietinum L.).</title>
        <authorList>
            <person name="Zhang J."/>
        </authorList>
    </citation>
    <scope>NUCLEOTIDE SEQUENCE [LARGE SCALE GENOMIC DNA]</scope>
    <source>
        <strain evidence="8">WYCCWR 10019</strain>
    </source>
</reference>
<organism evidence="7 8">
    <name type="scientific">Mesorhizobium wenxiniae</name>
    <dbReference type="NCBI Taxonomy" id="2014805"/>
    <lineage>
        <taxon>Bacteria</taxon>
        <taxon>Pseudomonadati</taxon>
        <taxon>Pseudomonadota</taxon>
        <taxon>Alphaproteobacteria</taxon>
        <taxon>Hyphomicrobiales</taxon>
        <taxon>Phyllobacteriaceae</taxon>
        <taxon>Mesorhizobium</taxon>
    </lineage>
</organism>
<keyword evidence="4" id="KW-0809">Transit peptide</keyword>
<name>A0A271KCW1_9HYPH</name>
<dbReference type="InterPro" id="IPR006885">
    <property type="entry name" value="NADH_UbQ_FeS_4_mit-like"/>
</dbReference>
<evidence type="ECO:0000313" key="8">
    <source>
        <dbReference type="Proteomes" id="UP000215931"/>
    </source>
</evidence>
<dbReference type="AlphaFoldDB" id="A0A271KCW1"/>
<dbReference type="GO" id="GO:0022900">
    <property type="term" value="P:electron transport chain"/>
    <property type="evidence" value="ECO:0007669"/>
    <property type="project" value="InterPro"/>
</dbReference>
<keyword evidence="5" id="KW-0249">Electron transport</keyword>
<comment type="subcellular location">
    <subcellularLocation>
        <location evidence="1">Membrane</location>
    </subcellularLocation>
</comment>
<evidence type="ECO:0000256" key="5">
    <source>
        <dbReference type="ARBA" id="ARBA00022982"/>
    </source>
</evidence>
<dbReference type="EMBL" id="NPKH01000025">
    <property type="protein sequence ID" value="PAP93608.1"/>
    <property type="molecule type" value="Genomic_DNA"/>
</dbReference>
<dbReference type="GO" id="GO:0016020">
    <property type="term" value="C:membrane"/>
    <property type="evidence" value="ECO:0007669"/>
    <property type="project" value="UniProtKB-SubCell"/>
</dbReference>
<dbReference type="OrthoDB" id="7267013at2"/>
<dbReference type="InterPro" id="IPR038532">
    <property type="entry name" value="NDUFS4-like_sf"/>
</dbReference>
<proteinExistence type="predicted"/>
<evidence type="ECO:0000256" key="6">
    <source>
        <dbReference type="ARBA" id="ARBA00023136"/>
    </source>
</evidence>